<name>A0A4V2NHX3_9MOLU</name>
<evidence type="ECO:0000313" key="2">
    <source>
        <dbReference type="EMBL" id="TCG10498.1"/>
    </source>
</evidence>
<dbReference type="InterPro" id="IPR056471">
    <property type="entry name" value="HD-CE"/>
</dbReference>
<sequence length="1112" mass="130584">MPVYALQNVDILYPKKIMQTLIGMSEKDLQNIWNKNASELYEILNKFLNEDNEINRGKIKKQIKDKIKNHQIKCFKKVGNEMNGNKKISDRVYFYRDVYQNWAISKLILENKKMLWSATEEKRKDKDYVLKSGANNSLTKSYGYLLSTNEINNYLNLKQHEIIDDTKPYIYWNWQWSYNKYIGHASRKIGEENLIKIDLTSAFDNMTGDIYENKLMELLNFINKIDSPQETNQYNLQKETPPEGFQFENKKRYEGIKYGFILESYLLANINFIDYKEELFKAIIQHFESVGYEDMTVISYVDDTYISFKNNDVTLERWEKFQEKWNKDQENKGKKESKFIINESKTIFYEKGDVSSLVKDSTWSAGQTIGGEGLYKGADLNSIDGIDEIINSRELNKNRINHLKKEFENTYFITKDSGEKYTNLEKRERVMEILSNKYSHTFFNAYAKKNDYMSFKNIFDSFMQMIQELFRGEFKNKLLLKFADTLIRVRSSSSLVSSFIETNIQIIINSIGAAKLGEHMFDTTKIIKHEYELSGYKINTSLEESIVRLIYICWFISEKNRRKSSEYGEEDFNLNNYLIAKQEEMNNFKDDHMKILDLFNNFIKGSKEEEEQTLDEIDKSFLSLYSRQLIDFISCKEGTLLSERINLAKRMSHSRITFAKNIVRIGRHILLYEFSDGARFKPTLFAKVNASDLEVFSNMIRTTRYSNTSSITGGLGSAREEEAHFAKVDMLMLIREYVKLLWKNGSRELEHFSNHGVEHSDSILDKCIPLMSAINNIDPFAVIISIYMHDIGLLDDESFFNKNNFYKFFAQKIENDIDLIKVYTDFKDSMSATSRENHGDTSAFFINQLYNSFNVRGSDISKKQKNISAKASAIHNGSHATYISVGQLENKEYFLISLFDLLDINWERIERPLASIGTSTASPTTKKFWIKDLLVNHSNVIFNTSNIEKNIETMKKTKKINLEYDWEIEMHQEMFCKIIEIAQRTIEDLLENGQNDMPLSKKENEKIIIIKENLKEIILFNLFETEIQYGDSRFQGVEFGKEYNIFEKMGIESHVIKFKWRSEIRAFDYKTIKLKNGAPNNQMWLKEVYGNKNFIKSLYGVFEKVFFKELLK</sequence>
<gene>
    <name evidence="2" type="ORF">C4B24_04565</name>
</gene>
<feature type="domain" description="HD-CE" evidence="1">
    <location>
        <begin position="749"/>
        <end position="967"/>
    </location>
</feature>
<reference evidence="2 3" key="1">
    <citation type="submission" date="2018-02" db="EMBL/GenBank/DDBJ databases">
        <title>Mycoplasma marinum and Mycoplasma todarodis sp. nov., moderately halophilic and psychrotolerant mycoplasmas isolated from cephalopods.</title>
        <authorList>
            <person name="Viver T."/>
        </authorList>
    </citation>
    <scope>NUCLEOTIDE SEQUENCE [LARGE SCALE GENOMIC DNA]</scope>
    <source>
        <strain evidence="2 3">PE</strain>
    </source>
</reference>
<keyword evidence="3" id="KW-1185">Reference proteome</keyword>
<protein>
    <recommendedName>
        <fullName evidence="1">HD-CE domain-containing protein</fullName>
    </recommendedName>
</protein>
<comment type="caution">
    <text evidence="2">The sequence shown here is derived from an EMBL/GenBank/DDBJ whole genome shotgun (WGS) entry which is preliminary data.</text>
</comment>
<dbReference type="EMBL" id="PSZO01000040">
    <property type="protein sequence ID" value="TCG10498.1"/>
    <property type="molecule type" value="Genomic_DNA"/>
</dbReference>
<dbReference type="AlphaFoldDB" id="A0A4V2NHX3"/>
<proteinExistence type="predicted"/>
<dbReference type="Proteomes" id="UP000294192">
    <property type="component" value="Unassembled WGS sequence"/>
</dbReference>
<evidence type="ECO:0000259" key="1">
    <source>
        <dbReference type="Pfam" id="PF24391"/>
    </source>
</evidence>
<accession>A0A4V2NHX3</accession>
<dbReference type="Pfam" id="PF24391">
    <property type="entry name" value="HD-CE"/>
    <property type="match status" value="1"/>
</dbReference>
<feature type="non-terminal residue" evidence="2">
    <location>
        <position position="1112"/>
    </location>
</feature>
<evidence type="ECO:0000313" key="3">
    <source>
        <dbReference type="Proteomes" id="UP000294192"/>
    </source>
</evidence>
<organism evidence="2 3">
    <name type="scientific">Mycoplasma marinum</name>
    <dbReference type="NCBI Taxonomy" id="1937190"/>
    <lineage>
        <taxon>Bacteria</taxon>
        <taxon>Bacillati</taxon>
        <taxon>Mycoplasmatota</taxon>
        <taxon>Mollicutes</taxon>
        <taxon>Mycoplasmataceae</taxon>
        <taxon>Mycoplasma</taxon>
    </lineage>
</organism>